<evidence type="ECO:0000313" key="3">
    <source>
        <dbReference type="Proteomes" id="UP000320393"/>
    </source>
</evidence>
<proteinExistence type="inferred from homology"/>
<sequence>MPYTPAIKVHAGKLVFVAGVTAAPVYHSHPHVAAEFDGIPDDPAAQAGLALDNLRTVLQAAGGDLGDVVQIFRFITDMARTQDAINATVARYLGAHRPTSTTVEVVRLATDPRLVVELAAVAVVPE</sequence>
<dbReference type="PANTHER" id="PTHR11803">
    <property type="entry name" value="2-IMINOBUTANOATE/2-IMINOPROPANOATE DEAMINASE RIDA"/>
    <property type="match status" value="1"/>
</dbReference>
<organism evidence="2 3">
    <name type="scientific">Candidatus Segetimicrobium genomatis</name>
    <dbReference type="NCBI Taxonomy" id="2569760"/>
    <lineage>
        <taxon>Bacteria</taxon>
        <taxon>Bacillati</taxon>
        <taxon>Candidatus Sysuimicrobiota</taxon>
        <taxon>Candidatus Sysuimicrobiia</taxon>
        <taxon>Candidatus Sysuimicrobiales</taxon>
        <taxon>Candidatus Segetimicrobiaceae</taxon>
        <taxon>Candidatus Segetimicrobium</taxon>
    </lineage>
</organism>
<dbReference type="GO" id="GO:0005829">
    <property type="term" value="C:cytosol"/>
    <property type="evidence" value="ECO:0007669"/>
    <property type="project" value="TreeGrafter"/>
</dbReference>
<protein>
    <submittedName>
        <fullName evidence="2">RidA family protein</fullName>
    </submittedName>
</protein>
<comment type="similarity">
    <text evidence="1">Belongs to the RutC family.</text>
</comment>
<evidence type="ECO:0000256" key="1">
    <source>
        <dbReference type="ARBA" id="ARBA00010552"/>
    </source>
</evidence>
<dbReference type="Gene3D" id="3.30.1330.40">
    <property type="entry name" value="RutC-like"/>
    <property type="match status" value="1"/>
</dbReference>
<evidence type="ECO:0000313" key="2">
    <source>
        <dbReference type="EMBL" id="TMJ14258.1"/>
    </source>
</evidence>
<gene>
    <name evidence="2" type="ORF">E6H02_03580</name>
</gene>
<dbReference type="GO" id="GO:0019239">
    <property type="term" value="F:deaminase activity"/>
    <property type="evidence" value="ECO:0007669"/>
    <property type="project" value="TreeGrafter"/>
</dbReference>
<reference evidence="2 3" key="1">
    <citation type="journal article" date="2019" name="Nat. Microbiol.">
        <title>Mediterranean grassland soil C-N compound turnover is dependent on rainfall and depth, and is mediated by genomically divergent microorganisms.</title>
        <authorList>
            <person name="Diamond S."/>
            <person name="Andeer P.F."/>
            <person name="Li Z."/>
            <person name="Crits-Christoph A."/>
            <person name="Burstein D."/>
            <person name="Anantharaman K."/>
            <person name="Lane K.R."/>
            <person name="Thomas B.C."/>
            <person name="Pan C."/>
            <person name="Northen T.R."/>
            <person name="Banfield J.F."/>
        </authorList>
    </citation>
    <scope>NUCLEOTIDE SEQUENCE [LARGE SCALE GENOMIC DNA]</scope>
    <source>
        <strain evidence="2">NP_5</strain>
    </source>
</reference>
<dbReference type="Proteomes" id="UP000320393">
    <property type="component" value="Unassembled WGS sequence"/>
</dbReference>
<dbReference type="InterPro" id="IPR035959">
    <property type="entry name" value="RutC-like_sf"/>
</dbReference>
<dbReference type="Pfam" id="PF01042">
    <property type="entry name" value="Ribonuc_L-PSP"/>
    <property type="match status" value="1"/>
</dbReference>
<accession>A0A537M1X7</accession>
<dbReference type="PANTHER" id="PTHR11803:SF58">
    <property type="entry name" value="PROTEIN HMF1-RELATED"/>
    <property type="match status" value="1"/>
</dbReference>
<dbReference type="AlphaFoldDB" id="A0A537M1X7"/>
<comment type="caution">
    <text evidence="2">The sequence shown here is derived from an EMBL/GenBank/DDBJ whole genome shotgun (WGS) entry which is preliminary data.</text>
</comment>
<dbReference type="InterPro" id="IPR006175">
    <property type="entry name" value="YjgF/YER057c/UK114"/>
</dbReference>
<dbReference type="SUPFAM" id="SSF55298">
    <property type="entry name" value="YjgF-like"/>
    <property type="match status" value="1"/>
</dbReference>
<dbReference type="EMBL" id="VBAM01000119">
    <property type="protein sequence ID" value="TMJ14258.1"/>
    <property type="molecule type" value="Genomic_DNA"/>
</dbReference>
<name>A0A537M1X7_9BACT</name>